<dbReference type="EMBL" id="VSSQ01001956">
    <property type="protein sequence ID" value="MPM12328.1"/>
    <property type="molecule type" value="Genomic_DNA"/>
</dbReference>
<dbReference type="InterPro" id="IPR004380">
    <property type="entry name" value="Asp_race"/>
</dbReference>
<protein>
    <submittedName>
        <fullName evidence="3">Putative racemase YgeA</fullName>
        <ecNumber evidence="3">5.-.-.-</ecNumber>
    </submittedName>
</protein>
<dbReference type="InterPro" id="IPR001920">
    <property type="entry name" value="Asp/Glu_race"/>
</dbReference>
<sequence>MKTIGLIGGMSWESTVTYYQLLNEAAKQRLGGLHSAKVLLYSVDFFEVEALMFRGEWGKAAELLGGVAERLERAGADFVLICTNTLHKVAPEVQSRISVPLVHIAEAAAEELVSHGISRVGLLGTKYTMTQAFYRDKLNEQGLKVVLPNEDDIELVNRVIFEELCLGIVKPESKAEYLRVITDMQRRGAEAVLLGCTELGLIVSQEEVSLPLFDTTVVHANKAADLALTE</sequence>
<comment type="similarity">
    <text evidence="1">Belongs to the aspartate/glutamate racemases family.</text>
</comment>
<evidence type="ECO:0000256" key="2">
    <source>
        <dbReference type="ARBA" id="ARBA00023235"/>
    </source>
</evidence>
<dbReference type="Pfam" id="PF01177">
    <property type="entry name" value="Asp_Glu_race"/>
    <property type="match status" value="1"/>
</dbReference>
<reference evidence="3" key="1">
    <citation type="submission" date="2019-08" db="EMBL/GenBank/DDBJ databases">
        <authorList>
            <person name="Kucharzyk K."/>
            <person name="Murdoch R.W."/>
            <person name="Higgins S."/>
            <person name="Loffler F."/>
        </authorList>
    </citation>
    <scope>NUCLEOTIDE SEQUENCE</scope>
</reference>
<dbReference type="GO" id="GO:0047661">
    <property type="term" value="F:amino-acid racemase activity"/>
    <property type="evidence" value="ECO:0007669"/>
    <property type="project" value="InterPro"/>
</dbReference>
<dbReference type="EC" id="5.-.-.-" evidence="3"/>
<evidence type="ECO:0000256" key="1">
    <source>
        <dbReference type="ARBA" id="ARBA00007847"/>
    </source>
</evidence>
<dbReference type="NCBIfam" id="TIGR00035">
    <property type="entry name" value="asp_race"/>
    <property type="match status" value="1"/>
</dbReference>
<dbReference type="AlphaFoldDB" id="A0A644X904"/>
<comment type="caution">
    <text evidence="3">The sequence shown here is derived from an EMBL/GenBank/DDBJ whole genome shotgun (WGS) entry which is preliminary data.</text>
</comment>
<proteinExistence type="inferred from homology"/>
<dbReference type="PANTHER" id="PTHR21198:SF7">
    <property type="entry name" value="ASPARTATE-GLUTAMATE RACEMASE FAMILY"/>
    <property type="match status" value="1"/>
</dbReference>
<dbReference type="Gene3D" id="3.40.50.1860">
    <property type="match status" value="2"/>
</dbReference>
<gene>
    <name evidence="3" type="primary">ygeA_7</name>
    <name evidence="3" type="ORF">SDC9_58681</name>
</gene>
<keyword evidence="2 3" id="KW-0413">Isomerase</keyword>
<organism evidence="3">
    <name type="scientific">bioreactor metagenome</name>
    <dbReference type="NCBI Taxonomy" id="1076179"/>
    <lineage>
        <taxon>unclassified sequences</taxon>
        <taxon>metagenomes</taxon>
        <taxon>ecological metagenomes</taxon>
    </lineage>
</organism>
<name>A0A644X904_9ZZZZ</name>
<accession>A0A644X904</accession>
<evidence type="ECO:0000313" key="3">
    <source>
        <dbReference type="EMBL" id="MPM12328.1"/>
    </source>
</evidence>
<dbReference type="SUPFAM" id="SSF53681">
    <property type="entry name" value="Aspartate/glutamate racemase"/>
    <property type="match status" value="2"/>
</dbReference>
<dbReference type="PANTHER" id="PTHR21198">
    <property type="entry name" value="GLUTAMATE RACEMASE"/>
    <property type="match status" value="1"/>
</dbReference>
<dbReference type="InterPro" id="IPR015942">
    <property type="entry name" value="Asp/Glu/hydantoin_racemase"/>
</dbReference>